<organism evidence="1">
    <name type="scientific">uncultured Caudovirales phage</name>
    <dbReference type="NCBI Taxonomy" id="2100421"/>
    <lineage>
        <taxon>Viruses</taxon>
        <taxon>Duplodnaviria</taxon>
        <taxon>Heunggongvirae</taxon>
        <taxon>Uroviricota</taxon>
        <taxon>Caudoviricetes</taxon>
        <taxon>Peduoviridae</taxon>
        <taxon>Maltschvirus</taxon>
        <taxon>Maltschvirus maltsch</taxon>
    </lineage>
</organism>
<dbReference type="EMBL" id="LR796852">
    <property type="protein sequence ID" value="CAB4170011.1"/>
    <property type="molecule type" value="Genomic_DNA"/>
</dbReference>
<protein>
    <submittedName>
        <fullName evidence="1">Uncharacterized protein</fullName>
    </submittedName>
</protein>
<name>A0A6J5PKX6_9CAUD</name>
<reference evidence="1" key="1">
    <citation type="submission" date="2020-05" db="EMBL/GenBank/DDBJ databases">
        <authorList>
            <person name="Chiriac C."/>
            <person name="Salcher M."/>
            <person name="Ghai R."/>
            <person name="Kavagutti S V."/>
        </authorList>
    </citation>
    <scope>NUCLEOTIDE SEQUENCE</scope>
</reference>
<gene>
    <name evidence="1" type="ORF">UFOVP901_27</name>
</gene>
<accession>A0A6J5PKX6</accession>
<evidence type="ECO:0000313" key="1">
    <source>
        <dbReference type="EMBL" id="CAB4170011.1"/>
    </source>
</evidence>
<proteinExistence type="predicted"/>
<sequence length="224" mass="23220">MTVLLTVSESVTGAEVSDVLAGGSTGLDLGQVTNGAYSPITLQSANSGAQEIFVRHDAVTDPITNVKFYVAQYTGTYGGANSASADIATLLALGAANSGADKNNADGFSRGLHIDMDWQVSTANQFLPTREASGQKRIFGFDAGAGIDGSSLALGFPMHADAASYWNGSSEVDATTPVTGSIGKSTDTVLGNRGHFKERFYLNSGAVDGGYLQFSQIFAYSFTS</sequence>